<feature type="compositionally biased region" description="Low complexity" evidence="1">
    <location>
        <begin position="39"/>
        <end position="60"/>
    </location>
</feature>
<dbReference type="Proteomes" id="UP001153555">
    <property type="component" value="Unassembled WGS sequence"/>
</dbReference>
<evidence type="ECO:0000313" key="3">
    <source>
        <dbReference type="Proteomes" id="UP001153555"/>
    </source>
</evidence>
<protein>
    <submittedName>
        <fullName evidence="2">Uncharacterized protein</fullName>
    </submittedName>
</protein>
<proteinExistence type="predicted"/>
<evidence type="ECO:0000256" key="1">
    <source>
        <dbReference type="SAM" id="MobiDB-lite"/>
    </source>
</evidence>
<evidence type="ECO:0000313" key="2">
    <source>
        <dbReference type="EMBL" id="CAA0807603.1"/>
    </source>
</evidence>
<accession>A0A9N7MKA2</accession>
<feature type="region of interest" description="Disordered" evidence="1">
    <location>
        <begin position="23"/>
        <end position="73"/>
    </location>
</feature>
<name>A0A9N7MKA2_STRHE</name>
<comment type="caution">
    <text evidence="2">The sequence shown here is derived from an EMBL/GenBank/DDBJ whole genome shotgun (WGS) entry which is preliminary data.</text>
</comment>
<dbReference type="OrthoDB" id="1709562at2759"/>
<keyword evidence="3" id="KW-1185">Reference proteome</keyword>
<sequence length="178" mass="19128">MAFDGNRVRKPLLYADLFKRRPAEKEAESGAITNPEVPSSISSLSSQLSSPRDSSSSGFSTPLYSDFESDDGDFIDELTREMAERMLQDDDDGEGEGEEEKVEKIVKSASGYAKKNEMICVANSSAIDGRENGVGSGRAGIGDPIPPIQVKAGTTVPNSGPNNQQTFSLNCLPVVEKY</sequence>
<gene>
    <name evidence="2" type="ORF">SHERM_10320</name>
</gene>
<organism evidence="2 3">
    <name type="scientific">Striga hermonthica</name>
    <name type="common">Purple witchweed</name>
    <name type="synonym">Buchnera hermonthica</name>
    <dbReference type="NCBI Taxonomy" id="68872"/>
    <lineage>
        <taxon>Eukaryota</taxon>
        <taxon>Viridiplantae</taxon>
        <taxon>Streptophyta</taxon>
        <taxon>Embryophyta</taxon>
        <taxon>Tracheophyta</taxon>
        <taxon>Spermatophyta</taxon>
        <taxon>Magnoliopsida</taxon>
        <taxon>eudicotyledons</taxon>
        <taxon>Gunneridae</taxon>
        <taxon>Pentapetalae</taxon>
        <taxon>asterids</taxon>
        <taxon>lamiids</taxon>
        <taxon>Lamiales</taxon>
        <taxon>Orobanchaceae</taxon>
        <taxon>Buchnereae</taxon>
        <taxon>Striga</taxon>
    </lineage>
</organism>
<feature type="compositionally biased region" description="Acidic residues" evidence="1">
    <location>
        <begin position="89"/>
        <end position="100"/>
    </location>
</feature>
<reference evidence="2" key="1">
    <citation type="submission" date="2019-12" db="EMBL/GenBank/DDBJ databases">
        <authorList>
            <person name="Scholes J."/>
        </authorList>
    </citation>
    <scope>NUCLEOTIDE SEQUENCE</scope>
</reference>
<feature type="region of interest" description="Disordered" evidence="1">
    <location>
        <begin position="83"/>
        <end position="102"/>
    </location>
</feature>
<dbReference type="EMBL" id="CACSLK010001140">
    <property type="protein sequence ID" value="CAA0807603.1"/>
    <property type="molecule type" value="Genomic_DNA"/>
</dbReference>
<dbReference type="AlphaFoldDB" id="A0A9N7MKA2"/>